<dbReference type="InterPro" id="IPR050964">
    <property type="entry name" value="Striated_Muscle_Regulatory"/>
</dbReference>
<evidence type="ECO:0000259" key="3">
    <source>
        <dbReference type="PROSITE" id="PS50835"/>
    </source>
</evidence>
<dbReference type="Pfam" id="PF07679">
    <property type="entry name" value="I-set"/>
    <property type="match status" value="4"/>
</dbReference>
<dbReference type="EMBL" id="CAUEEQ010000447">
    <property type="protein sequence ID" value="CAJ0916880.1"/>
    <property type="molecule type" value="Genomic_DNA"/>
</dbReference>
<gene>
    <name evidence="5" type="ORF">RIMI_LOCUS384598</name>
</gene>
<evidence type="ECO:0000313" key="6">
    <source>
        <dbReference type="Proteomes" id="UP001176940"/>
    </source>
</evidence>
<dbReference type="PROSITE" id="PS50835">
    <property type="entry name" value="IG_LIKE"/>
    <property type="match status" value="2"/>
</dbReference>
<accession>A0ABN9KSG2</accession>
<dbReference type="InterPro" id="IPR036116">
    <property type="entry name" value="FN3_sf"/>
</dbReference>
<feature type="domain" description="Fibronectin type-III" evidence="4">
    <location>
        <begin position="585"/>
        <end position="680"/>
    </location>
</feature>
<dbReference type="InterPro" id="IPR007110">
    <property type="entry name" value="Ig-like_dom"/>
</dbReference>
<dbReference type="PANTHER" id="PTHR13817:SF20">
    <property type="entry name" value="MYOSIN-BINDING PROTEIN C, CARDIAC-TYPE"/>
    <property type="match status" value="1"/>
</dbReference>
<evidence type="ECO:0000313" key="5">
    <source>
        <dbReference type="EMBL" id="CAJ0916880.1"/>
    </source>
</evidence>
<dbReference type="CDD" id="cd00063">
    <property type="entry name" value="FN3"/>
    <property type="match status" value="1"/>
</dbReference>
<evidence type="ECO:0008006" key="7">
    <source>
        <dbReference type="Google" id="ProtNLM"/>
    </source>
</evidence>
<dbReference type="SMART" id="SM00060">
    <property type="entry name" value="FN3"/>
    <property type="match status" value="1"/>
</dbReference>
<dbReference type="InterPro" id="IPR003961">
    <property type="entry name" value="FN3_dom"/>
</dbReference>
<protein>
    <recommendedName>
        <fullName evidence="7">Myosin binding protein C, cardiac</fullName>
    </recommendedName>
</protein>
<keyword evidence="1" id="KW-0677">Repeat</keyword>
<evidence type="ECO:0000256" key="1">
    <source>
        <dbReference type="ARBA" id="ARBA00022737"/>
    </source>
</evidence>
<sequence>MTELGGGQSGSNIKFTARVNGANLMKKPVAKWFKGKWMDLSSKVGKHLQITETYDRNNKIYTFEIQIIKAKTTYAGGYRCEVSSKDKFDSCNFNLNVNEVSNAGDIDIRSAFKRTGDGKEEAGELDFSALLKKSNEAKQETEPDIDVWEILRKAPPSEYEKIAFQYGITDLRGLLKRLKKMKKEEKKSEAFLKKLDPAYQVDKGQKMKLVVEVANPDAEVKWLKNGQELRVTGRYIFESIGNKRILTINNCSLSDDAAYTCVIGEEKCFTELFVREPPVLILRPLEDQAVMVGERVEFECEVSEEGAQVKWEKDGVELTREETFKYRFKKDGKKHFLIINETTVEDSGNYTVKTNGGESVAELMVQGKYIGDQMCNRKRSKKQLEILQGVADLTVKAKDQAVFKCEVSDETVTGIWVKNGKEVIPNERIKITHIGRVHKLTIDDVVSSDEGDYSFIPNGFAFNLSAKLHFMEIKIDFVPRQEPPKIKLDCMSGNADTIIVVAGNKLRLDVPITGDPAPTVIWSKGDNIISEAEGRVHVESHPDHCVFIIEGAEKSDEGSYNVLLKNPAGEDKATINVKVIEVPDPPEAPKILNIGEDFCTVQWEAPKYDGGMPITGYILERKKKKSYRWMRLNYDLVKELTFESKRMIEGVIYEMRIYAVNVIGMSRPSQPSQPFMPIGTLCLVYSIYTCVQGSGVLESTLLRFCLHGGPCAHKIDHQVHR</sequence>
<feature type="domain" description="Ig-like" evidence="3">
    <location>
        <begin position="189"/>
        <end position="263"/>
    </location>
</feature>
<organism evidence="5 6">
    <name type="scientific">Ranitomeya imitator</name>
    <name type="common">mimic poison frog</name>
    <dbReference type="NCBI Taxonomy" id="111125"/>
    <lineage>
        <taxon>Eukaryota</taxon>
        <taxon>Metazoa</taxon>
        <taxon>Chordata</taxon>
        <taxon>Craniata</taxon>
        <taxon>Vertebrata</taxon>
        <taxon>Euteleostomi</taxon>
        <taxon>Amphibia</taxon>
        <taxon>Batrachia</taxon>
        <taxon>Anura</taxon>
        <taxon>Neobatrachia</taxon>
        <taxon>Hyloidea</taxon>
        <taxon>Dendrobatidae</taxon>
        <taxon>Dendrobatinae</taxon>
        <taxon>Ranitomeya</taxon>
    </lineage>
</organism>
<dbReference type="PANTHER" id="PTHR13817">
    <property type="entry name" value="TITIN"/>
    <property type="match status" value="1"/>
</dbReference>
<keyword evidence="2" id="KW-0393">Immunoglobulin domain</keyword>
<keyword evidence="6" id="KW-1185">Reference proteome</keyword>
<dbReference type="SUPFAM" id="SSF48726">
    <property type="entry name" value="Immunoglobulin"/>
    <property type="match status" value="5"/>
</dbReference>
<dbReference type="PROSITE" id="PS50853">
    <property type="entry name" value="FN3"/>
    <property type="match status" value="1"/>
</dbReference>
<dbReference type="InterPro" id="IPR040849">
    <property type="entry name" value="MyBP-C_THB"/>
</dbReference>
<dbReference type="CDD" id="cd00096">
    <property type="entry name" value="Ig"/>
    <property type="match status" value="1"/>
</dbReference>
<dbReference type="InterPro" id="IPR003598">
    <property type="entry name" value="Ig_sub2"/>
</dbReference>
<comment type="caution">
    <text evidence="5">The sequence shown here is derived from an EMBL/GenBank/DDBJ whole genome shotgun (WGS) entry which is preliminary data.</text>
</comment>
<dbReference type="Pfam" id="PF00041">
    <property type="entry name" value="fn3"/>
    <property type="match status" value="1"/>
</dbReference>
<dbReference type="InterPro" id="IPR036179">
    <property type="entry name" value="Ig-like_dom_sf"/>
</dbReference>
<proteinExistence type="predicted"/>
<dbReference type="Proteomes" id="UP001176940">
    <property type="component" value="Unassembled WGS sequence"/>
</dbReference>
<dbReference type="Gene3D" id="2.60.40.10">
    <property type="entry name" value="Immunoglobulins"/>
    <property type="match status" value="6"/>
</dbReference>
<dbReference type="Pfam" id="PF18362">
    <property type="entry name" value="THB"/>
    <property type="match status" value="1"/>
</dbReference>
<dbReference type="InterPro" id="IPR013098">
    <property type="entry name" value="Ig_I-set"/>
</dbReference>
<evidence type="ECO:0000256" key="2">
    <source>
        <dbReference type="ARBA" id="ARBA00023319"/>
    </source>
</evidence>
<dbReference type="SUPFAM" id="SSF49265">
    <property type="entry name" value="Fibronectin type III"/>
    <property type="match status" value="1"/>
</dbReference>
<dbReference type="SMART" id="SM00409">
    <property type="entry name" value="IG"/>
    <property type="match status" value="5"/>
</dbReference>
<feature type="domain" description="Ig-like" evidence="3">
    <location>
        <begin position="277"/>
        <end position="364"/>
    </location>
</feature>
<reference evidence="5" key="1">
    <citation type="submission" date="2023-07" db="EMBL/GenBank/DDBJ databases">
        <authorList>
            <person name="Stuckert A."/>
        </authorList>
    </citation>
    <scope>NUCLEOTIDE SEQUENCE</scope>
</reference>
<dbReference type="SMART" id="SM00408">
    <property type="entry name" value="IGc2"/>
    <property type="match status" value="3"/>
</dbReference>
<dbReference type="InterPro" id="IPR013783">
    <property type="entry name" value="Ig-like_fold"/>
</dbReference>
<dbReference type="InterPro" id="IPR003599">
    <property type="entry name" value="Ig_sub"/>
</dbReference>
<dbReference type="CDD" id="cd05894">
    <property type="entry name" value="Ig_C5_MyBP-C"/>
    <property type="match status" value="1"/>
</dbReference>
<name>A0ABN9KSG2_9NEOB</name>
<evidence type="ECO:0000259" key="4">
    <source>
        <dbReference type="PROSITE" id="PS50853"/>
    </source>
</evidence>